<dbReference type="SUPFAM" id="SSF50998">
    <property type="entry name" value="Quinoprotein alcohol dehydrogenase-like"/>
    <property type="match status" value="1"/>
</dbReference>
<dbReference type="PANTHER" id="PTHR34512:SF30">
    <property type="entry name" value="OUTER MEMBRANE PROTEIN ASSEMBLY FACTOR BAMB"/>
    <property type="match status" value="1"/>
</dbReference>
<dbReference type="SMART" id="SM00564">
    <property type="entry name" value="PQQ"/>
    <property type="match status" value="2"/>
</dbReference>
<keyword evidence="2" id="KW-0732">Signal</keyword>
<dbReference type="Pfam" id="PF13360">
    <property type="entry name" value="PQQ_2"/>
    <property type="match status" value="1"/>
</dbReference>
<evidence type="ECO:0000313" key="5">
    <source>
        <dbReference type="Proteomes" id="UP000315003"/>
    </source>
</evidence>
<reference evidence="4 5" key="1">
    <citation type="submission" date="2019-02" db="EMBL/GenBank/DDBJ databases">
        <title>Deep-cultivation of Planctomycetes and their phenomic and genomic characterization uncovers novel biology.</title>
        <authorList>
            <person name="Wiegand S."/>
            <person name="Jogler M."/>
            <person name="Boedeker C."/>
            <person name="Pinto D."/>
            <person name="Vollmers J."/>
            <person name="Rivas-Marin E."/>
            <person name="Kohn T."/>
            <person name="Peeters S.H."/>
            <person name="Heuer A."/>
            <person name="Rast P."/>
            <person name="Oberbeckmann S."/>
            <person name="Bunk B."/>
            <person name="Jeske O."/>
            <person name="Meyerdierks A."/>
            <person name="Storesund J.E."/>
            <person name="Kallscheuer N."/>
            <person name="Luecker S."/>
            <person name="Lage O.M."/>
            <person name="Pohl T."/>
            <person name="Merkel B.J."/>
            <person name="Hornburger P."/>
            <person name="Mueller R.-W."/>
            <person name="Bruemmer F."/>
            <person name="Labrenz M."/>
            <person name="Spormann A.M."/>
            <person name="Op den Camp H."/>
            <person name="Overmann J."/>
            <person name="Amann R."/>
            <person name="Jetten M.S.M."/>
            <person name="Mascher T."/>
            <person name="Medema M.H."/>
            <person name="Devos D.P."/>
            <person name="Kaster A.-K."/>
            <person name="Ovreas L."/>
            <person name="Rohde M."/>
            <person name="Galperin M.Y."/>
            <person name="Jogler C."/>
        </authorList>
    </citation>
    <scope>NUCLEOTIDE SEQUENCE [LARGE SCALE GENOMIC DNA]</scope>
    <source>
        <strain evidence="4 5">SV_7m_r</strain>
    </source>
</reference>
<dbReference type="InterPro" id="IPR015943">
    <property type="entry name" value="WD40/YVTN_repeat-like_dom_sf"/>
</dbReference>
<evidence type="ECO:0000313" key="4">
    <source>
        <dbReference type="EMBL" id="QDT59847.1"/>
    </source>
</evidence>
<gene>
    <name evidence="4" type="ORF">SV7mr_23590</name>
</gene>
<name>A0A517SUP7_9BACT</name>
<feature type="signal peptide" evidence="2">
    <location>
        <begin position="1"/>
        <end position="19"/>
    </location>
</feature>
<evidence type="ECO:0000256" key="1">
    <source>
        <dbReference type="SAM" id="MobiDB-lite"/>
    </source>
</evidence>
<feature type="domain" description="Pyrrolo-quinoline quinone repeat" evidence="3">
    <location>
        <begin position="102"/>
        <end position="351"/>
    </location>
</feature>
<keyword evidence="5" id="KW-1185">Reference proteome</keyword>
<feature type="chain" id="PRO_5021699773" evidence="2">
    <location>
        <begin position="20"/>
        <end position="432"/>
    </location>
</feature>
<protein>
    <submittedName>
        <fullName evidence="4">Outer membrane biogenesis protein BamB</fullName>
    </submittedName>
</protein>
<dbReference type="InterPro" id="IPR018391">
    <property type="entry name" value="PQQ_b-propeller_rpt"/>
</dbReference>
<feature type="region of interest" description="Disordered" evidence="1">
    <location>
        <begin position="29"/>
        <end position="51"/>
    </location>
</feature>
<sequence precursor="true">MRNMWRSLLMILLFSAAWPASLPLQPHRVSAAGPQDGPWPQWRGPDSNNHAPADAKLPLRWNFETGENIRWRTPLPGRGHSTPIFTRFGVFLTTADAEKQTQSVLSIDPQTGQLRDEFVLHRGTLPERIHPNNSHASPSMASDGKRLFAAFHTNDSIALTALSADGTVEWQKMVCQFKPSLFQFGYGASPIIEDDLVIIAAEYDGRDSGIYALDRETGKQIWKISRPQNLNFSSPIVATIAGQRQLLIAGADTFSSYDPRTGQLIWQVASTTEAICGTPVWDDRYVMISGGNPISGTWCVRADGRPSEVWSNRVKCYEQSLLAIKNYVFGVADSGVAYCWQIKDGQELWKTRLFPGGVSASPLLAGRYVVAANERGMISLFEATPARFRPVNEFQTGNSIFATPILIGDTLYVRTAVTTGRQRQEYLIAIGK</sequence>
<organism evidence="4 5">
    <name type="scientific">Stieleria bergensis</name>
    <dbReference type="NCBI Taxonomy" id="2528025"/>
    <lineage>
        <taxon>Bacteria</taxon>
        <taxon>Pseudomonadati</taxon>
        <taxon>Planctomycetota</taxon>
        <taxon>Planctomycetia</taxon>
        <taxon>Pirellulales</taxon>
        <taxon>Pirellulaceae</taxon>
        <taxon>Stieleria</taxon>
    </lineage>
</organism>
<dbReference type="Gene3D" id="2.130.10.10">
    <property type="entry name" value="YVTN repeat-like/Quinoprotein amine dehydrogenase"/>
    <property type="match status" value="1"/>
</dbReference>
<evidence type="ECO:0000259" key="3">
    <source>
        <dbReference type="Pfam" id="PF13360"/>
    </source>
</evidence>
<evidence type="ECO:0000256" key="2">
    <source>
        <dbReference type="SAM" id="SignalP"/>
    </source>
</evidence>
<dbReference type="InterPro" id="IPR011047">
    <property type="entry name" value="Quinoprotein_ADH-like_sf"/>
</dbReference>
<dbReference type="AlphaFoldDB" id="A0A517SUP7"/>
<accession>A0A517SUP7</accession>
<proteinExistence type="predicted"/>
<dbReference type="Proteomes" id="UP000315003">
    <property type="component" value="Chromosome"/>
</dbReference>
<dbReference type="EMBL" id="CP036272">
    <property type="protein sequence ID" value="QDT59847.1"/>
    <property type="molecule type" value="Genomic_DNA"/>
</dbReference>
<dbReference type="InterPro" id="IPR002372">
    <property type="entry name" value="PQQ_rpt_dom"/>
</dbReference>
<dbReference type="PANTHER" id="PTHR34512">
    <property type="entry name" value="CELL SURFACE PROTEIN"/>
    <property type="match status" value="1"/>
</dbReference>